<evidence type="ECO:0000313" key="1">
    <source>
        <dbReference type="EMBL" id="MEC0276868.1"/>
    </source>
</evidence>
<organism evidence="1 2">
    <name type="scientific">Peribacillus castrilensis</name>
    <dbReference type="NCBI Taxonomy" id="2897690"/>
    <lineage>
        <taxon>Bacteria</taxon>
        <taxon>Bacillati</taxon>
        <taxon>Bacillota</taxon>
        <taxon>Bacilli</taxon>
        <taxon>Bacillales</taxon>
        <taxon>Bacillaceae</taxon>
        <taxon>Peribacillus</taxon>
    </lineage>
</organism>
<protein>
    <submittedName>
        <fullName evidence="1">Uncharacterized protein</fullName>
    </submittedName>
</protein>
<reference evidence="1 2" key="1">
    <citation type="submission" date="2023-03" db="EMBL/GenBank/DDBJ databases">
        <title>Bacillus Genome Sequencing.</title>
        <authorList>
            <person name="Dunlap C."/>
        </authorList>
    </citation>
    <scope>NUCLEOTIDE SEQUENCE [LARGE SCALE GENOMIC DNA]</scope>
    <source>
        <strain evidence="1 2">B-41290</strain>
    </source>
</reference>
<gene>
    <name evidence="1" type="ORF">P4706_28160</name>
</gene>
<accession>A0AAW9NLA2</accession>
<sequence length="74" mass="8043">MAVQPTTVTVGLTYKKSLPNYENITFHAGMTVPVSEGTSYKKAYKEAWDAAGDEISAQLSLFEDENKSGVKKGL</sequence>
<comment type="caution">
    <text evidence="1">The sequence shown here is derived from an EMBL/GenBank/DDBJ whole genome shotgun (WGS) entry which is preliminary data.</text>
</comment>
<dbReference type="EMBL" id="JARNBH010000042">
    <property type="protein sequence ID" value="MEC0276868.1"/>
    <property type="molecule type" value="Genomic_DNA"/>
</dbReference>
<name>A0AAW9NLA2_9BACI</name>
<keyword evidence="2" id="KW-1185">Reference proteome</keyword>
<proteinExistence type="predicted"/>
<evidence type="ECO:0000313" key="2">
    <source>
        <dbReference type="Proteomes" id="UP001307168"/>
    </source>
</evidence>
<dbReference type="Proteomes" id="UP001307168">
    <property type="component" value="Unassembled WGS sequence"/>
</dbReference>
<dbReference type="RefSeq" id="WP_367408409.1">
    <property type="nucleotide sequence ID" value="NZ_JARNBH010000042.1"/>
</dbReference>
<dbReference type="AlphaFoldDB" id="A0AAW9NLA2"/>